<accession>A0A9J5W6N6</accession>
<keyword evidence="3" id="KW-1185">Reference proteome</keyword>
<dbReference type="AlphaFoldDB" id="A0A9J5W6N6"/>
<proteinExistence type="predicted"/>
<comment type="caution">
    <text evidence="2">The sequence shown here is derived from an EMBL/GenBank/DDBJ whole genome shotgun (WGS) entry which is preliminary data.</text>
</comment>
<dbReference type="OrthoDB" id="1735266at2759"/>
<name>A0A9J5W6N6_SOLCO</name>
<evidence type="ECO:0000313" key="2">
    <source>
        <dbReference type="EMBL" id="KAG5570710.1"/>
    </source>
</evidence>
<dbReference type="PANTHER" id="PTHR33054">
    <property type="entry name" value="CCHC-TYPE DOMAIN-CONTAINING PROTEIN"/>
    <property type="match status" value="1"/>
</dbReference>
<dbReference type="EMBL" id="JACXVP010000012">
    <property type="protein sequence ID" value="KAG5570710.1"/>
    <property type="molecule type" value="Genomic_DNA"/>
</dbReference>
<dbReference type="InterPro" id="IPR056648">
    <property type="entry name" value="DUF7746"/>
</dbReference>
<dbReference type="Proteomes" id="UP000824120">
    <property type="component" value="Chromosome 12"/>
</dbReference>
<feature type="domain" description="DUF7746" evidence="1">
    <location>
        <begin position="44"/>
        <end position="119"/>
    </location>
</feature>
<protein>
    <recommendedName>
        <fullName evidence="1">DUF7746 domain-containing protein</fullName>
    </recommendedName>
</protein>
<gene>
    <name evidence="2" type="ORF">H5410_060476</name>
</gene>
<reference evidence="2 3" key="1">
    <citation type="submission" date="2020-09" db="EMBL/GenBank/DDBJ databases">
        <title>De no assembly of potato wild relative species, Solanum commersonii.</title>
        <authorList>
            <person name="Cho K."/>
        </authorList>
    </citation>
    <scope>NUCLEOTIDE SEQUENCE [LARGE SCALE GENOMIC DNA]</scope>
    <source>
        <strain evidence="2">LZ3.2</strain>
        <tissue evidence="2">Leaf</tissue>
    </source>
</reference>
<evidence type="ECO:0000259" key="1">
    <source>
        <dbReference type="Pfam" id="PF24925"/>
    </source>
</evidence>
<organism evidence="2 3">
    <name type="scientific">Solanum commersonii</name>
    <name type="common">Commerson's wild potato</name>
    <name type="synonym">Commerson's nightshade</name>
    <dbReference type="NCBI Taxonomy" id="4109"/>
    <lineage>
        <taxon>Eukaryota</taxon>
        <taxon>Viridiplantae</taxon>
        <taxon>Streptophyta</taxon>
        <taxon>Embryophyta</taxon>
        <taxon>Tracheophyta</taxon>
        <taxon>Spermatophyta</taxon>
        <taxon>Magnoliopsida</taxon>
        <taxon>eudicotyledons</taxon>
        <taxon>Gunneridae</taxon>
        <taxon>Pentapetalae</taxon>
        <taxon>asterids</taxon>
        <taxon>lamiids</taxon>
        <taxon>Solanales</taxon>
        <taxon>Solanaceae</taxon>
        <taxon>Solanoideae</taxon>
        <taxon>Solaneae</taxon>
        <taxon>Solanum</taxon>
    </lineage>
</organism>
<sequence length="139" mass="16117">MEDFKLKNFLDLESLLERKFKGLNMKPLSVDDFSGGEGDYKEKISDKINKISKKYARKSVQRIMLMYNTICKANKNSDKTIDMITTGFTGQLKGLWDNYLNPEQRDKILQAVKQEGEQNITQNVVYTLVLNIKEHFSGR</sequence>
<evidence type="ECO:0000313" key="3">
    <source>
        <dbReference type="Proteomes" id="UP000824120"/>
    </source>
</evidence>
<dbReference type="PANTHER" id="PTHR33054:SF13">
    <property type="entry name" value="CCHC-TYPE DOMAIN-CONTAINING PROTEIN"/>
    <property type="match status" value="1"/>
</dbReference>
<dbReference type="Pfam" id="PF24925">
    <property type="entry name" value="DUF7746"/>
    <property type="match status" value="1"/>
</dbReference>